<dbReference type="OMA" id="SEQQIVH"/>
<dbReference type="EMBL" id="CAJJDM010000078">
    <property type="protein sequence ID" value="CAD8085946.1"/>
    <property type="molecule type" value="Genomic_DNA"/>
</dbReference>
<keyword evidence="2" id="KW-1185">Reference proteome</keyword>
<comment type="caution">
    <text evidence="1">The sequence shown here is derived from an EMBL/GenBank/DDBJ whole genome shotgun (WGS) entry which is preliminary data.</text>
</comment>
<organism evidence="1 2">
    <name type="scientific">Paramecium primaurelia</name>
    <dbReference type="NCBI Taxonomy" id="5886"/>
    <lineage>
        <taxon>Eukaryota</taxon>
        <taxon>Sar</taxon>
        <taxon>Alveolata</taxon>
        <taxon>Ciliophora</taxon>
        <taxon>Intramacronucleata</taxon>
        <taxon>Oligohymenophorea</taxon>
        <taxon>Peniculida</taxon>
        <taxon>Parameciidae</taxon>
        <taxon>Paramecium</taxon>
    </lineage>
</organism>
<proteinExistence type="predicted"/>
<evidence type="ECO:0000313" key="1">
    <source>
        <dbReference type="EMBL" id="CAD8085946.1"/>
    </source>
</evidence>
<gene>
    <name evidence="1" type="ORF">PPRIM_AZ9-3.1.T0750150</name>
</gene>
<protein>
    <submittedName>
        <fullName evidence="1">Uncharacterized protein</fullName>
    </submittedName>
</protein>
<dbReference type="Proteomes" id="UP000688137">
    <property type="component" value="Unassembled WGS sequence"/>
</dbReference>
<evidence type="ECO:0000313" key="2">
    <source>
        <dbReference type="Proteomes" id="UP000688137"/>
    </source>
</evidence>
<name>A0A8S1N7G6_PARPR</name>
<reference evidence="1" key="1">
    <citation type="submission" date="2021-01" db="EMBL/GenBank/DDBJ databases">
        <authorList>
            <consortium name="Genoscope - CEA"/>
            <person name="William W."/>
        </authorList>
    </citation>
    <scope>NUCLEOTIDE SEQUENCE</scope>
</reference>
<accession>A0A8S1N7G6</accession>
<dbReference type="AlphaFoldDB" id="A0A8S1N7G6"/>
<sequence length="282" mass="33141">MNNDNQNAQVILKASLTRTRITKILQKKPDFQLKLKLDALDSIISNLPTEEESPPQQDLLPFQSSSILDKAKELITARKQKINFDSVYLELKKETCYEDSFNQLIVQNLDKYNNHQDVTLKKAPIIIKHKSEQQIVHGYQLLPKIAVSNQIKRKKETMKLLNQQLKSDQQLVKQQTLRELQQMKLPDIFQNVTINDLKQKENIQKFVLQGEFYQQWKKSFKLRQPPSLVQSFKSMNQYLLDSADYLDKVNKIDKKKIKDQMESLTEFVGVQYEKLKIKTDPY</sequence>